<evidence type="ECO:0000313" key="3">
    <source>
        <dbReference type="Proteomes" id="UP001179121"/>
    </source>
</evidence>
<feature type="compositionally biased region" description="Basic and acidic residues" evidence="1">
    <location>
        <begin position="1"/>
        <end position="18"/>
    </location>
</feature>
<proteinExistence type="predicted"/>
<dbReference type="EMBL" id="OX365700">
    <property type="protein sequence ID" value="CAI4029878.1"/>
    <property type="molecule type" value="Genomic_DNA"/>
</dbReference>
<accession>A0AA86MVQ9</accession>
<evidence type="ECO:0000256" key="1">
    <source>
        <dbReference type="SAM" id="MobiDB-lite"/>
    </source>
</evidence>
<gene>
    <name evidence="2" type="ORF">DNFV4_00297</name>
</gene>
<evidence type="ECO:0000313" key="2">
    <source>
        <dbReference type="EMBL" id="CAI4029878.1"/>
    </source>
</evidence>
<sequence>MTAECYEKHSEPHGKAEPMQRTAHCGAIAQNYMNAEDEADELAREHRAMRPRASHIKN</sequence>
<reference evidence="2" key="1">
    <citation type="submission" date="2022-10" db="EMBL/GenBank/DDBJ databases">
        <authorList>
            <person name="Koch H."/>
        </authorList>
    </citation>
    <scope>NUCLEOTIDE SEQUENCE</scope>
    <source>
        <strain evidence="2">DNF</strain>
    </source>
</reference>
<protein>
    <submittedName>
        <fullName evidence="2">Uncharacterized protein</fullName>
    </submittedName>
</protein>
<dbReference type="Proteomes" id="UP001179121">
    <property type="component" value="Chromosome"/>
</dbReference>
<organism evidence="2 3">
    <name type="scientific">Nitrospira tepida</name>
    <dbReference type="NCBI Taxonomy" id="2973512"/>
    <lineage>
        <taxon>Bacteria</taxon>
        <taxon>Pseudomonadati</taxon>
        <taxon>Nitrospirota</taxon>
        <taxon>Nitrospiria</taxon>
        <taxon>Nitrospirales</taxon>
        <taxon>Nitrospiraceae</taxon>
        <taxon>Nitrospira</taxon>
    </lineage>
</organism>
<name>A0AA86MVQ9_9BACT</name>
<feature type="region of interest" description="Disordered" evidence="1">
    <location>
        <begin position="1"/>
        <end position="20"/>
    </location>
</feature>
<keyword evidence="3" id="KW-1185">Reference proteome</keyword>
<dbReference type="AlphaFoldDB" id="A0AA86MVQ9"/>
<dbReference type="KEGG" id="nti:DNFV4_00297"/>